<dbReference type="Proteomes" id="UP000076825">
    <property type="component" value="Chromosome 1"/>
</dbReference>
<dbReference type="CDD" id="cd00448">
    <property type="entry name" value="YjgF_YER057c_UK114_family"/>
    <property type="match status" value="1"/>
</dbReference>
<evidence type="ECO:0000313" key="1">
    <source>
        <dbReference type="EMBL" id="SAI70070.1"/>
    </source>
</evidence>
<name>A0A146AZ26_9BORD</name>
<accession>A0A146AZ26</accession>
<dbReference type="InterPro" id="IPR035959">
    <property type="entry name" value="RutC-like_sf"/>
</dbReference>
<dbReference type="KEGG" id="btrm:SAMEA390648702049"/>
<dbReference type="Pfam" id="PF01042">
    <property type="entry name" value="Ribonuc_L-PSP"/>
    <property type="match status" value="1"/>
</dbReference>
<dbReference type="RefSeq" id="WP_025512866.1">
    <property type="nucleotide sequence ID" value="NZ_CP016340.1"/>
</dbReference>
<dbReference type="eggNOG" id="COG0251">
    <property type="taxonomic scope" value="Bacteria"/>
</dbReference>
<dbReference type="STRING" id="123899.SAMEA3906487_02049"/>
<gene>
    <name evidence="1" type="primary">yabJ_1</name>
    <name evidence="1" type="ORF">SAMEA3906487_02049</name>
</gene>
<keyword evidence="1" id="KW-0378">Hydrolase</keyword>
<protein>
    <submittedName>
        <fullName evidence="1">Endoribonuclease</fullName>
        <ecNumber evidence="1">3.5.4.-</ecNumber>
    </submittedName>
</protein>
<dbReference type="GO" id="GO:0005829">
    <property type="term" value="C:cytosol"/>
    <property type="evidence" value="ECO:0007669"/>
    <property type="project" value="TreeGrafter"/>
</dbReference>
<organism evidence="1 2">
    <name type="scientific">Bordetella trematum</name>
    <dbReference type="NCBI Taxonomy" id="123899"/>
    <lineage>
        <taxon>Bacteria</taxon>
        <taxon>Pseudomonadati</taxon>
        <taxon>Pseudomonadota</taxon>
        <taxon>Betaproteobacteria</taxon>
        <taxon>Burkholderiales</taxon>
        <taxon>Alcaligenaceae</taxon>
        <taxon>Bordetella</taxon>
    </lineage>
</organism>
<dbReference type="AlphaFoldDB" id="A0A146AZ26"/>
<dbReference type="InterPro" id="IPR006175">
    <property type="entry name" value="YjgF/YER057c/UK114"/>
</dbReference>
<dbReference type="EMBL" id="LT546645">
    <property type="protein sequence ID" value="SAI70070.1"/>
    <property type="molecule type" value="Genomic_DNA"/>
</dbReference>
<proteinExistence type="predicted"/>
<evidence type="ECO:0000313" key="2">
    <source>
        <dbReference type="Proteomes" id="UP000076825"/>
    </source>
</evidence>
<sequence length="126" mass="13690">MSAITRYPSSLPLPFSRATRAGGFLFLSGQIPLDASGQVVRGDIREQTHAAMERIKETLALAGASLDDVVRATIWLTDLAQFADFNEAYRSHFKDGMFPSRSTVQAALAMGVDVEIEVQAWLGESA</sequence>
<dbReference type="PATRIC" id="fig|123899.6.peg.2045"/>
<dbReference type="Gene3D" id="3.30.1330.40">
    <property type="entry name" value="RutC-like"/>
    <property type="match status" value="1"/>
</dbReference>
<dbReference type="PANTHER" id="PTHR11803:SF39">
    <property type="entry name" value="2-IMINOBUTANOATE_2-IMINOPROPANOATE DEAMINASE"/>
    <property type="match status" value="1"/>
</dbReference>
<dbReference type="OrthoDB" id="9808943at2"/>
<dbReference type="SUPFAM" id="SSF55298">
    <property type="entry name" value="YjgF-like"/>
    <property type="match status" value="1"/>
</dbReference>
<dbReference type="GeneID" id="56590676"/>
<keyword evidence="2" id="KW-1185">Reference proteome</keyword>
<dbReference type="GO" id="GO:0019239">
    <property type="term" value="F:deaminase activity"/>
    <property type="evidence" value="ECO:0007669"/>
    <property type="project" value="TreeGrafter"/>
</dbReference>
<reference evidence="1 2" key="1">
    <citation type="submission" date="2016-04" db="EMBL/GenBank/DDBJ databases">
        <authorList>
            <consortium name="Pathogen Informatics"/>
        </authorList>
    </citation>
    <scope>NUCLEOTIDE SEQUENCE [LARGE SCALE GENOMIC DNA]</scope>
    <source>
        <strain evidence="1 2">H044680328</strain>
    </source>
</reference>
<dbReference type="PANTHER" id="PTHR11803">
    <property type="entry name" value="2-IMINOBUTANOATE/2-IMINOPROPANOATE DEAMINASE RIDA"/>
    <property type="match status" value="1"/>
</dbReference>
<dbReference type="EC" id="3.5.4.-" evidence="1"/>